<reference evidence="2" key="1">
    <citation type="journal article" date="2023" name="bioRxiv">
        <title>Improved chromosome-level genome assembly for marigold (Tagetes erecta).</title>
        <authorList>
            <person name="Jiang F."/>
            <person name="Yuan L."/>
            <person name="Wang S."/>
            <person name="Wang H."/>
            <person name="Xu D."/>
            <person name="Wang A."/>
            <person name="Fan W."/>
        </authorList>
    </citation>
    <scope>NUCLEOTIDE SEQUENCE</scope>
    <source>
        <strain evidence="2">WSJ</strain>
        <tissue evidence="2">Leaf</tissue>
    </source>
</reference>
<dbReference type="AlphaFoldDB" id="A0AAD8KLR4"/>
<sequence>MSWLRNANNHHTIYTETISSLNLHFNFIIYSYYLSTATLFPYFLSYRSSSCQKIQFFRSILHHPLHSDPTNVTNPIPGLQNFIPSQIAIFLNLETRLI</sequence>
<keyword evidence="3" id="KW-1185">Reference proteome</keyword>
<proteinExistence type="predicted"/>
<evidence type="ECO:0000256" key="1">
    <source>
        <dbReference type="SAM" id="Phobius"/>
    </source>
</evidence>
<organism evidence="2 3">
    <name type="scientific">Tagetes erecta</name>
    <name type="common">African marigold</name>
    <dbReference type="NCBI Taxonomy" id="13708"/>
    <lineage>
        <taxon>Eukaryota</taxon>
        <taxon>Viridiplantae</taxon>
        <taxon>Streptophyta</taxon>
        <taxon>Embryophyta</taxon>
        <taxon>Tracheophyta</taxon>
        <taxon>Spermatophyta</taxon>
        <taxon>Magnoliopsida</taxon>
        <taxon>eudicotyledons</taxon>
        <taxon>Gunneridae</taxon>
        <taxon>Pentapetalae</taxon>
        <taxon>asterids</taxon>
        <taxon>campanulids</taxon>
        <taxon>Asterales</taxon>
        <taxon>Asteraceae</taxon>
        <taxon>Asteroideae</taxon>
        <taxon>Heliantheae alliance</taxon>
        <taxon>Tageteae</taxon>
        <taxon>Tagetes</taxon>
    </lineage>
</organism>
<gene>
    <name evidence="2" type="ORF">QVD17_24598</name>
</gene>
<name>A0AAD8KLR4_TARER</name>
<feature type="transmembrane region" description="Helical" evidence="1">
    <location>
        <begin position="27"/>
        <end position="44"/>
    </location>
</feature>
<evidence type="ECO:0000313" key="2">
    <source>
        <dbReference type="EMBL" id="KAK1421885.1"/>
    </source>
</evidence>
<evidence type="ECO:0000313" key="3">
    <source>
        <dbReference type="Proteomes" id="UP001229421"/>
    </source>
</evidence>
<dbReference type="EMBL" id="JAUHHV010000006">
    <property type="protein sequence ID" value="KAK1421885.1"/>
    <property type="molecule type" value="Genomic_DNA"/>
</dbReference>
<comment type="caution">
    <text evidence="2">The sequence shown here is derived from an EMBL/GenBank/DDBJ whole genome shotgun (WGS) entry which is preliminary data.</text>
</comment>
<dbReference type="Proteomes" id="UP001229421">
    <property type="component" value="Unassembled WGS sequence"/>
</dbReference>
<keyword evidence="1" id="KW-0472">Membrane</keyword>
<keyword evidence="1" id="KW-1133">Transmembrane helix</keyword>
<accession>A0AAD8KLR4</accession>
<keyword evidence="1" id="KW-0812">Transmembrane</keyword>
<protein>
    <submittedName>
        <fullName evidence="2">Uncharacterized protein</fullName>
    </submittedName>
</protein>